<accession>A0ABW0QF90</accession>
<evidence type="ECO:0000259" key="3">
    <source>
        <dbReference type="PROSITE" id="PS50894"/>
    </source>
</evidence>
<dbReference type="RefSeq" id="WP_068834003.1">
    <property type="nucleotide sequence ID" value="NZ_JBHSMX010000064.1"/>
</dbReference>
<feature type="domain" description="HPt" evidence="3">
    <location>
        <begin position="15"/>
        <end position="112"/>
    </location>
</feature>
<organism evidence="4 5">
    <name type="scientific">Polaromonas jejuensis</name>
    <dbReference type="NCBI Taxonomy" id="457502"/>
    <lineage>
        <taxon>Bacteria</taxon>
        <taxon>Pseudomonadati</taxon>
        <taxon>Pseudomonadota</taxon>
        <taxon>Betaproteobacteria</taxon>
        <taxon>Burkholderiales</taxon>
        <taxon>Comamonadaceae</taxon>
        <taxon>Polaromonas</taxon>
    </lineage>
</organism>
<dbReference type="EMBL" id="JBHSMX010000064">
    <property type="protein sequence ID" value="MFC5523265.1"/>
    <property type="molecule type" value="Genomic_DNA"/>
</dbReference>
<dbReference type="SUPFAM" id="SSF47226">
    <property type="entry name" value="Histidine-containing phosphotransfer domain, HPT domain"/>
    <property type="match status" value="1"/>
</dbReference>
<dbReference type="PROSITE" id="PS50894">
    <property type="entry name" value="HPT"/>
    <property type="match status" value="1"/>
</dbReference>
<evidence type="ECO:0000256" key="2">
    <source>
        <dbReference type="PROSITE-ProRule" id="PRU00110"/>
    </source>
</evidence>
<protein>
    <submittedName>
        <fullName evidence="4">Hpt domain-containing protein</fullName>
    </submittedName>
</protein>
<keyword evidence="2" id="KW-0597">Phosphoprotein</keyword>
<name>A0ABW0QF90_9BURK</name>
<gene>
    <name evidence="4" type="ORF">ACFPP7_20460</name>
</gene>
<evidence type="ECO:0000313" key="4">
    <source>
        <dbReference type="EMBL" id="MFC5523265.1"/>
    </source>
</evidence>
<feature type="modified residue" description="Phosphohistidine" evidence="2">
    <location>
        <position position="55"/>
    </location>
</feature>
<evidence type="ECO:0000256" key="1">
    <source>
        <dbReference type="ARBA" id="ARBA00023012"/>
    </source>
</evidence>
<dbReference type="Proteomes" id="UP001596084">
    <property type="component" value="Unassembled WGS sequence"/>
</dbReference>
<dbReference type="InterPro" id="IPR008207">
    <property type="entry name" value="Sig_transdc_His_kin_Hpt_dom"/>
</dbReference>
<proteinExistence type="predicted"/>
<reference evidence="5" key="1">
    <citation type="journal article" date="2019" name="Int. J. Syst. Evol. Microbiol.">
        <title>The Global Catalogue of Microorganisms (GCM) 10K type strain sequencing project: providing services to taxonomists for standard genome sequencing and annotation.</title>
        <authorList>
            <consortium name="The Broad Institute Genomics Platform"/>
            <consortium name="The Broad Institute Genome Sequencing Center for Infectious Disease"/>
            <person name="Wu L."/>
            <person name="Ma J."/>
        </authorList>
    </citation>
    <scope>NUCLEOTIDE SEQUENCE [LARGE SCALE GENOMIC DNA]</scope>
    <source>
        <strain evidence="5">CGMCC 4.7277</strain>
    </source>
</reference>
<dbReference type="InterPro" id="IPR036641">
    <property type="entry name" value="HPT_dom_sf"/>
</dbReference>
<keyword evidence="1" id="KW-0902">Two-component regulatory system</keyword>
<dbReference type="Gene3D" id="1.20.120.160">
    <property type="entry name" value="HPT domain"/>
    <property type="match status" value="1"/>
</dbReference>
<comment type="caution">
    <text evidence="4">The sequence shown here is derived from an EMBL/GenBank/DDBJ whole genome shotgun (WGS) entry which is preliminary data.</text>
</comment>
<keyword evidence="5" id="KW-1185">Reference proteome</keyword>
<evidence type="ECO:0000313" key="5">
    <source>
        <dbReference type="Proteomes" id="UP001596084"/>
    </source>
</evidence>
<sequence length="116" mass="12833">MSRSKLELLQFIEAQRTDYRRTLPEKVARIEALWQDVRQADEAQDKLGVLERMAHNLHGTAGTYGSRDLSHASHALELAVRALLDAGAPPTGALQQQITEAINMVRLSLPSESSQS</sequence>
<dbReference type="Pfam" id="PF01627">
    <property type="entry name" value="Hpt"/>
    <property type="match status" value="1"/>
</dbReference>